<comment type="caution">
    <text evidence="2">The sequence shown here is derived from an EMBL/GenBank/DDBJ whole genome shotgun (WGS) entry which is preliminary data.</text>
</comment>
<dbReference type="AlphaFoldDB" id="A0A1J4MFZ0"/>
<dbReference type="VEuPathDB" id="CryptoDB:cand_031350"/>
<sequence>MSEIEKKLVIIGKSEILDWVNNTFSTSLSWGDFQDGSIFLKLCFIVWPNLKNKRNQFASLKDPWEQIKAIFYTVNAPFEDIFDKSGIENGRFCSIYNSLVALFFLYHCAFQQESTFEFSPPPSRNIAKFLSGDASVKSLVIGGSLQLSPRTQLRLFENDTVPTMKLDNMIKFSTTESTLPSSNSTSSMGEPINNSVHENKYFSGIDSYMVELVEQIKTFFSNLGERLLESEKCGLPNEIDDFVSQVRSSLEYCTRQFIRQKEEYTLLKLMHENQIKHLEEEHTKKIETLRFEYEEKIREVEHESQLMLVREKKNSQNALRALQSNHAMSIQVTSVNAELSDNGDDPSRNIDSYKDVLCKLKKFKNIMSEETKKRDEIEKVLTNEVNRFQAQNKYFRKLLYDDILNKNSKIPYYIFIKDYCDKLVGIYTMAEDWWKAISCYSDISQRQERRDIDYTIEKTRIDEVLVGIKQILDKYQKYPKSFKNIGADLNNENPIFSLDIIIHSNQLVNGCLKVICDLIADIALKNNRIEQLKDITNNLFKETKMGGTNKGTCYCNSKDIIGGLYGNIICIEERKGLKEKIHTLEQERDLLRCGIEYFKKKMQLIEKKKVSINMDISNNGDIENIEDNSESIDDKHINEVNLDELWDISAYLSEESLDELGIMSEFLYIIDKWKKVISSDSDPPIVLNKPDETLTTDSHDRDVAYINEDHIEAIPFLLEPNNLLNIALGHYEDEELSENDKEHLILGKMEDFSMKNNSFTTYPASLINLERIFWRMVTCLYVLRDGYNNLKDHNERIEKKLEEALMDIQKERIENSETVKNCQENFYQCLLKERQYFLQQISKLKAEVVSLKIKNMLEDIQMNIQHKIHNRINSIKDDNNIIILLSKSLEISNIYRNLYQLRDDLWSKFYEHIKQKNMNLFDDEINSLLNELQGTKEYLDELGCSKNDENANSPDSSEFDKNIIKSPQIEDVLLNFTSIIKKGELPVNWFKILTDIADKFKRELGEKLEDMTIENTELKSCIDKLRNELNNYSEEFEKLNSLVDSFKLKNSLLEYKEQENFREISELKSNNEVYQNKIKQLDKLYNNKLQIYIKKTNYMEKIFSFSVKYNVDIQRFK</sequence>
<dbReference type="SUPFAM" id="SSF47576">
    <property type="entry name" value="Calponin-homology domain, CH-domain"/>
    <property type="match status" value="1"/>
</dbReference>
<reference evidence="2 3" key="1">
    <citation type="submission" date="2016-10" db="EMBL/GenBank/DDBJ databases">
        <title>Reductive evolution of mitochondrial metabolism and differential evolution of invasion-related proteins in Cryptosporidium.</title>
        <authorList>
            <person name="Liu S."/>
            <person name="Roellig D.M."/>
            <person name="Guo Y."/>
            <person name="Li N."/>
            <person name="Frace M.A."/>
            <person name="Tang K."/>
            <person name="Zhang L."/>
            <person name="Feng Y."/>
            <person name="Xiao L."/>
        </authorList>
    </citation>
    <scope>NUCLEOTIDE SEQUENCE [LARGE SCALE GENOMIC DNA]</scope>
    <source>
        <strain evidence="2">30847</strain>
    </source>
</reference>
<name>A0A1J4MFZ0_9CRYT</name>
<dbReference type="EMBL" id="LRBS01000120">
    <property type="protein sequence ID" value="OII71956.1"/>
    <property type="molecule type" value="Genomic_DNA"/>
</dbReference>
<dbReference type="PANTHER" id="PTHR42180">
    <property type="entry name" value="HOMOLOGY DOMAIN-CONTAINING PROTEIN,PUTATIVE-RELATED"/>
    <property type="match status" value="1"/>
</dbReference>
<feature type="coiled-coil region" evidence="1">
    <location>
        <begin position="1008"/>
        <end position="1084"/>
    </location>
</feature>
<protein>
    <recommendedName>
        <fullName evidence="4">Calponin-homology (CH) domain-containing protein</fullName>
    </recommendedName>
</protein>
<dbReference type="GeneID" id="92367319"/>
<evidence type="ECO:0000313" key="3">
    <source>
        <dbReference type="Proteomes" id="UP000186804"/>
    </source>
</evidence>
<keyword evidence="1" id="KW-0175">Coiled coil</keyword>
<organism evidence="2 3">
    <name type="scientific">Cryptosporidium andersoni</name>
    <dbReference type="NCBI Taxonomy" id="117008"/>
    <lineage>
        <taxon>Eukaryota</taxon>
        <taxon>Sar</taxon>
        <taxon>Alveolata</taxon>
        <taxon>Apicomplexa</taxon>
        <taxon>Conoidasida</taxon>
        <taxon>Coccidia</taxon>
        <taxon>Eucoccidiorida</taxon>
        <taxon>Eimeriorina</taxon>
        <taxon>Cryptosporidiidae</taxon>
        <taxon>Cryptosporidium</taxon>
    </lineage>
</organism>
<keyword evidence="3" id="KW-1185">Reference proteome</keyword>
<evidence type="ECO:0008006" key="4">
    <source>
        <dbReference type="Google" id="ProtNLM"/>
    </source>
</evidence>
<dbReference type="OrthoDB" id="337444at2759"/>
<feature type="coiled-coil region" evidence="1">
    <location>
        <begin position="783"/>
        <end position="814"/>
    </location>
</feature>
<accession>A0A1J4MFZ0</accession>
<dbReference type="Proteomes" id="UP000186804">
    <property type="component" value="Unassembled WGS sequence"/>
</dbReference>
<dbReference type="PANTHER" id="PTHR42180:SF4">
    <property type="entry name" value="CALPONIN-HOMOLOGY (CH) DOMAIN-CONTAINING PROTEIN"/>
    <property type="match status" value="1"/>
</dbReference>
<evidence type="ECO:0000313" key="2">
    <source>
        <dbReference type="EMBL" id="OII71956.1"/>
    </source>
</evidence>
<evidence type="ECO:0000256" key="1">
    <source>
        <dbReference type="SAM" id="Coils"/>
    </source>
</evidence>
<proteinExistence type="predicted"/>
<gene>
    <name evidence="2" type="ORF">cand_031350</name>
</gene>
<dbReference type="InterPro" id="IPR036872">
    <property type="entry name" value="CH_dom_sf"/>
</dbReference>
<dbReference type="RefSeq" id="XP_067066853.1">
    <property type="nucleotide sequence ID" value="XM_067213361.1"/>
</dbReference>